<dbReference type="Proteomes" id="UP001199816">
    <property type="component" value="Unassembled WGS sequence"/>
</dbReference>
<feature type="chain" id="PRO_5047253077" evidence="1">
    <location>
        <begin position="22"/>
        <end position="256"/>
    </location>
</feature>
<feature type="signal peptide" evidence="1">
    <location>
        <begin position="1"/>
        <end position="21"/>
    </location>
</feature>
<sequence length="256" mass="29142">MTRPIAVSLLFVLTLTGNLVAQPGDSLPQQLKNAKDQVSAVNAIFKQPPQYKQIPKTRSGYWGLGNFEEAAFIKDGIVVAVHSTSWFAAPPAPMRSPNYDPVVWIRNMNNRFDSVARSNADARFACTLVAPGALRKINADRGYIFNKNPNPTTPYRSVYSRAKLLFLQKDDLGLVLLAYYYRPKDEKKVLKEIRKQWGIITFKDDKRFYRDQAGIIGLKTIYLGKFAYANTPEERRNDSLLFEKRKQQLQKAGPEH</sequence>
<reference evidence="2 3" key="1">
    <citation type="submission" date="2021-11" db="EMBL/GenBank/DDBJ databases">
        <title>Genomic of Niabella pedocola.</title>
        <authorList>
            <person name="Wu T."/>
        </authorList>
    </citation>
    <scope>NUCLEOTIDE SEQUENCE [LARGE SCALE GENOMIC DNA]</scope>
    <source>
        <strain evidence="2 3">JCM 31011</strain>
    </source>
</reference>
<protein>
    <submittedName>
        <fullName evidence="2">Uncharacterized protein</fullName>
    </submittedName>
</protein>
<accession>A0ABS8PS19</accession>
<name>A0ABS8PS19_9BACT</name>
<dbReference type="RefSeq" id="WP_231005126.1">
    <property type="nucleotide sequence ID" value="NZ_JAJNEC010000005.1"/>
</dbReference>
<evidence type="ECO:0000313" key="3">
    <source>
        <dbReference type="Proteomes" id="UP001199816"/>
    </source>
</evidence>
<comment type="caution">
    <text evidence="2">The sequence shown here is derived from an EMBL/GenBank/DDBJ whole genome shotgun (WGS) entry which is preliminary data.</text>
</comment>
<gene>
    <name evidence="2" type="ORF">LQ567_13915</name>
</gene>
<organism evidence="2 3">
    <name type="scientific">Niabella pedocola</name>
    <dbReference type="NCBI Taxonomy" id="1752077"/>
    <lineage>
        <taxon>Bacteria</taxon>
        <taxon>Pseudomonadati</taxon>
        <taxon>Bacteroidota</taxon>
        <taxon>Chitinophagia</taxon>
        <taxon>Chitinophagales</taxon>
        <taxon>Chitinophagaceae</taxon>
        <taxon>Niabella</taxon>
    </lineage>
</organism>
<keyword evidence="3" id="KW-1185">Reference proteome</keyword>
<proteinExistence type="predicted"/>
<evidence type="ECO:0000256" key="1">
    <source>
        <dbReference type="SAM" id="SignalP"/>
    </source>
</evidence>
<keyword evidence="1" id="KW-0732">Signal</keyword>
<dbReference type="EMBL" id="JAJNEC010000005">
    <property type="protein sequence ID" value="MCD2423868.1"/>
    <property type="molecule type" value="Genomic_DNA"/>
</dbReference>
<evidence type="ECO:0000313" key="2">
    <source>
        <dbReference type="EMBL" id="MCD2423868.1"/>
    </source>
</evidence>